<evidence type="ECO:0000256" key="3">
    <source>
        <dbReference type="ARBA" id="ARBA00022617"/>
    </source>
</evidence>
<dbReference type="GO" id="GO:0004497">
    <property type="term" value="F:monooxygenase activity"/>
    <property type="evidence" value="ECO:0007669"/>
    <property type="project" value="UniProtKB-KW"/>
</dbReference>
<comment type="similarity">
    <text evidence="2">Belongs to the cytochrome P450 family.</text>
</comment>
<dbReference type="PANTHER" id="PTHR46300:SF7">
    <property type="entry name" value="P450, PUTATIVE (EUROFUNG)-RELATED"/>
    <property type="match status" value="1"/>
</dbReference>
<dbReference type="PANTHER" id="PTHR46300">
    <property type="entry name" value="P450, PUTATIVE (EUROFUNG)-RELATED-RELATED"/>
    <property type="match status" value="1"/>
</dbReference>
<gene>
    <name evidence="9" type="ORF">BU23DRAFT_576701</name>
</gene>
<dbReference type="PRINTS" id="PR00463">
    <property type="entry name" value="EP450I"/>
</dbReference>
<dbReference type="GO" id="GO:0020037">
    <property type="term" value="F:heme binding"/>
    <property type="evidence" value="ECO:0007669"/>
    <property type="project" value="InterPro"/>
</dbReference>
<keyword evidence="4 8" id="KW-0479">Metal-binding</keyword>
<sequence>MVSSVAWLVAVVSLAIAIRFRSFWSKSLGRLPPGPTGLSLLGNINDVPPPASRSIFIGLSIKTHGPISSVTVLGQTMVLVHDKTIALELLEKRSVIHSGRPSLKFGFYMVGWIDTLSSLPNNDTHRLYRKILYGYKLDSHAPDPLISLADLAMDQSSQATVPGRWLVDIFPILAHAPEWLPGANFKKTARLWKKTLMSCVNTPYNFAKENKYDDSAAMSFVSRAISQAKIDNGSSWLTDEQEHAIKWSAVSLYTGGEDTSAITSDAFFLSMSIFPEVQRMAQEELDRVVGTRRLPTFGDREQLPYINALVMEALRWHPIAPMGLPHTSDSEDTIDGQRIPKGSLILPNPERYLEPYNEPLPTDVVFKFGRRICPGRALADSPLFLTFAQALAVFVIRPAAKNSGEEIINVHTIRPGLVAALDPFEVTIRPRSEAHAAMIEQLSGKYPAAESDAKYIQGMMS</sequence>
<dbReference type="InterPro" id="IPR002401">
    <property type="entry name" value="Cyt_P450_E_grp-I"/>
</dbReference>
<keyword evidence="3 8" id="KW-0349">Heme</keyword>
<dbReference type="EMBL" id="ML976657">
    <property type="protein sequence ID" value="KAF1979833.1"/>
    <property type="molecule type" value="Genomic_DNA"/>
</dbReference>
<evidence type="ECO:0000256" key="6">
    <source>
        <dbReference type="ARBA" id="ARBA00023004"/>
    </source>
</evidence>
<proteinExistence type="inferred from homology"/>
<evidence type="ECO:0000256" key="2">
    <source>
        <dbReference type="ARBA" id="ARBA00010617"/>
    </source>
</evidence>
<evidence type="ECO:0000256" key="1">
    <source>
        <dbReference type="ARBA" id="ARBA00001971"/>
    </source>
</evidence>
<dbReference type="GO" id="GO:0005506">
    <property type="term" value="F:iron ion binding"/>
    <property type="evidence" value="ECO:0007669"/>
    <property type="project" value="InterPro"/>
</dbReference>
<evidence type="ECO:0000256" key="4">
    <source>
        <dbReference type="ARBA" id="ARBA00022723"/>
    </source>
</evidence>
<organism evidence="9 10">
    <name type="scientific">Bimuria novae-zelandiae CBS 107.79</name>
    <dbReference type="NCBI Taxonomy" id="1447943"/>
    <lineage>
        <taxon>Eukaryota</taxon>
        <taxon>Fungi</taxon>
        <taxon>Dikarya</taxon>
        <taxon>Ascomycota</taxon>
        <taxon>Pezizomycotina</taxon>
        <taxon>Dothideomycetes</taxon>
        <taxon>Pleosporomycetidae</taxon>
        <taxon>Pleosporales</taxon>
        <taxon>Massarineae</taxon>
        <taxon>Didymosphaeriaceae</taxon>
        <taxon>Bimuria</taxon>
    </lineage>
</organism>
<evidence type="ECO:0000256" key="7">
    <source>
        <dbReference type="ARBA" id="ARBA00023033"/>
    </source>
</evidence>
<dbReference type="Gene3D" id="1.10.630.10">
    <property type="entry name" value="Cytochrome P450"/>
    <property type="match status" value="1"/>
</dbReference>
<evidence type="ECO:0000256" key="8">
    <source>
        <dbReference type="PIRSR" id="PIRSR602401-1"/>
    </source>
</evidence>
<evidence type="ECO:0000313" key="10">
    <source>
        <dbReference type="Proteomes" id="UP000800036"/>
    </source>
</evidence>
<accession>A0A6A5VQ79</accession>
<dbReference type="SUPFAM" id="SSF48264">
    <property type="entry name" value="Cytochrome P450"/>
    <property type="match status" value="1"/>
</dbReference>
<feature type="binding site" description="axial binding residue" evidence="8">
    <location>
        <position position="373"/>
    </location>
    <ligand>
        <name>heme</name>
        <dbReference type="ChEBI" id="CHEBI:30413"/>
    </ligand>
    <ligandPart>
        <name>Fe</name>
        <dbReference type="ChEBI" id="CHEBI:18248"/>
    </ligandPart>
</feature>
<evidence type="ECO:0000313" key="9">
    <source>
        <dbReference type="EMBL" id="KAF1979833.1"/>
    </source>
</evidence>
<protein>
    <submittedName>
        <fullName evidence="9">Cytochrome P450</fullName>
    </submittedName>
</protein>
<keyword evidence="10" id="KW-1185">Reference proteome</keyword>
<reference evidence="9" key="1">
    <citation type="journal article" date="2020" name="Stud. Mycol.">
        <title>101 Dothideomycetes genomes: a test case for predicting lifestyles and emergence of pathogens.</title>
        <authorList>
            <person name="Haridas S."/>
            <person name="Albert R."/>
            <person name="Binder M."/>
            <person name="Bloem J."/>
            <person name="Labutti K."/>
            <person name="Salamov A."/>
            <person name="Andreopoulos B."/>
            <person name="Baker S."/>
            <person name="Barry K."/>
            <person name="Bills G."/>
            <person name="Bluhm B."/>
            <person name="Cannon C."/>
            <person name="Castanera R."/>
            <person name="Culley D."/>
            <person name="Daum C."/>
            <person name="Ezra D."/>
            <person name="Gonzalez J."/>
            <person name="Henrissat B."/>
            <person name="Kuo A."/>
            <person name="Liang C."/>
            <person name="Lipzen A."/>
            <person name="Lutzoni F."/>
            <person name="Magnuson J."/>
            <person name="Mondo S."/>
            <person name="Nolan M."/>
            <person name="Ohm R."/>
            <person name="Pangilinan J."/>
            <person name="Park H.-J."/>
            <person name="Ramirez L."/>
            <person name="Alfaro M."/>
            <person name="Sun H."/>
            <person name="Tritt A."/>
            <person name="Yoshinaga Y."/>
            <person name="Zwiers L.-H."/>
            <person name="Turgeon B."/>
            <person name="Goodwin S."/>
            <person name="Spatafora J."/>
            <person name="Crous P."/>
            <person name="Grigoriev I."/>
        </authorList>
    </citation>
    <scope>NUCLEOTIDE SEQUENCE</scope>
    <source>
        <strain evidence="9">CBS 107.79</strain>
    </source>
</reference>
<dbReference type="OrthoDB" id="2789670at2759"/>
<keyword evidence="7" id="KW-0503">Monooxygenase</keyword>
<dbReference type="Proteomes" id="UP000800036">
    <property type="component" value="Unassembled WGS sequence"/>
</dbReference>
<dbReference type="InterPro" id="IPR036396">
    <property type="entry name" value="Cyt_P450_sf"/>
</dbReference>
<dbReference type="GO" id="GO:0016705">
    <property type="term" value="F:oxidoreductase activity, acting on paired donors, with incorporation or reduction of molecular oxygen"/>
    <property type="evidence" value="ECO:0007669"/>
    <property type="project" value="InterPro"/>
</dbReference>
<keyword evidence="6 8" id="KW-0408">Iron</keyword>
<name>A0A6A5VQ79_9PLEO</name>
<evidence type="ECO:0000256" key="5">
    <source>
        <dbReference type="ARBA" id="ARBA00023002"/>
    </source>
</evidence>
<keyword evidence="5" id="KW-0560">Oxidoreductase</keyword>
<comment type="cofactor">
    <cofactor evidence="1 8">
        <name>heme</name>
        <dbReference type="ChEBI" id="CHEBI:30413"/>
    </cofactor>
</comment>
<dbReference type="Pfam" id="PF00067">
    <property type="entry name" value="p450"/>
    <property type="match status" value="1"/>
</dbReference>
<dbReference type="InterPro" id="IPR050364">
    <property type="entry name" value="Cytochrome_P450_fung"/>
</dbReference>
<dbReference type="InterPro" id="IPR001128">
    <property type="entry name" value="Cyt_P450"/>
</dbReference>
<dbReference type="AlphaFoldDB" id="A0A6A5VQ79"/>